<feature type="compositionally biased region" description="Polar residues" evidence="8">
    <location>
        <begin position="7"/>
        <end position="25"/>
    </location>
</feature>
<dbReference type="InterPro" id="IPR017871">
    <property type="entry name" value="ABC_transporter-like_CS"/>
</dbReference>
<dbReference type="GO" id="GO:0016020">
    <property type="term" value="C:membrane"/>
    <property type="evidence" value="ECO:0007669"/>
    <property type="project" value="UniProtKB-SubCell"/>
</dbReference>
<dbReference type="InterPro" id="IPR036640">
    <property type="entry name" value="ABC1_TM_sf"/>
</dbReference>
<keyword evidence="5" id="KW-0067">ATP-binding</keyword>
<feature type="region of interest" description="Disordered" evidence="8">
    <location>
        <begin position="217"/>
        <end position="256"/>
    </location>
</feature>
<dbReference type="SMART" id="SM00382">
    <property type="entry name" value="AAA"/>
    <property type="match status" value="2"/>
</dbReference>
<evidence type="ECO:0000259" key="10">
    <source>
        <dbReference type="PROSITE" id="PS50893"/>
    </source>
</evidence>
<dbReference type="STRING" id="97972.A0A2V1DXZ0"/>
<feature type="region of interest" description="Disordered" evidence="8">
    <location>
        <begin position="1"/>
        <end position="38"/>
    </location>
</feature>
<evidence type="ECO:0000313" key="12">
    <source>
        <dbReference type="EMBL" id="PVI02115.1"/>
    </source>
</evidence>
<dbReference type="FunFam" id="3.40.50.300:FF:000565">
    <property type="entry name" value="ABC bile acid transporter"/>
    <property type="match status" value="1"/>
</dbReference>
<feature type="transmembrane region" description="Helical" evidence="9">
    <location>
        <begin position="845"/>
        <end position="875"/>
    </location>
</feature>
<dbReference type="Gene3D" id="1.20.1560.10">
    <property type="entry name" value="ABC transporter type 1, transmembrane domain"/>
    <property type="match status" value="2"/>
</dbReference>
<dbReference type="PANTHER" id="PTHR24223">
    <property type="entry name" value="ATP-BINDING CASSETTE SUB-FAMILY C"/>
    <property type="match status" value="1"/>
</dbReference>
<dbReference type="CDD" id="cd03250">
    <property type="entry name" value="ABCC_MRP_domain1"/>
    <property type="match status" value="1"/>
</dbReference>
<dbReference type="InterPro" id="IPR011527">
    <property type="entry name" value="ABC1_TM_dom"/>
</dbReference>
<evidence type="ECO:0000256" key="6">
    <source>
        <dbReference type="ARBA" id="ARBA00022989"/>
    </source>
</evidence>
<dbReference type="Proteomes" id="UP000244855">
    <property type="component" value="Unassembled WGS sequence"/>
</dbReference>
<feature type="domain" description="ABC transporter" evidence="10">
    <location>
        <begin position="1131"/>
        <end position="1366"/>
    </location>
</feature>
<keyword evidence="6 9" id="KW-1133">Transmembrane helix</keyword>
<evidence type="ECO:0000256" key="5">
    <source>
        <dbReference type="ARBA" id="ARBA00022840"/>
    </source>
</evidence>
<evidence type="ECO:0000256" key="4">
    <source>
        <dbReference type="ARBA" id="ARBA00022741"/>
    </source>
</evidence>
<proteinExistence type="predicted"/>
<feature type="compositionally biased region" description="Basic and acidic residues" evidence="8">
    <location>
        <begin position="236"/>
        <end position="246"/>
    </location>
</feature>
<dbReference type="InterPro" id="IPR027417">
    <property type="entry name" value="P-loop_NTPase"/>
</dbReference>
<dbReference type="GO" id="GO:0140359">
    <property type="term" value="F:ABC-type transporter activity"/>
    <property type="evidence" value="ECO:0007669"/>
    <property type="project" value="InterPro"/>
</dbReference>
<feature type="transmembrane region" description="Helical" evidence="9">
    <location>
        <begin position="948"/>
        <end position="970"/>
    </location>
</feature>
<dbReference type="Pfam" id="PF00664">
    <property type="entry name" value="ABC_membrane"/>
    <property type="match status" value="2"/>
</dbReference>
<feature type="domain" description="ABC transmembrane type-1" evidence="11">
    <location>
        <begin position="817"/>
        <end position="1093"/>
    </location>
</feature>
<dbReference type="OrthoDB" id="6500128at2759"/>
<evidence type="ECO:0000256" key="3">
    <source>
        <dbReference type="ARBA" id="ARBA00022692"/>
    </source>
</evidence>
<dbReference type="InterPro" id="IPR050173">
    <property type="entry name" value="ABC_transporter_C-like"/>
</dbReference>
<evidence type="ECO:0000256" key="2">
    <source>
        <dbReference type="ARBA" id="ARBA00022448"/>
    </source>
</evidence>
<dbReference type="CDD" id="cd18606">
    <property type="entry name" value="ABC_6TM_YOR1_D2_like"/>
    <property type="match status" value="1"/>
</dbReference>
<dbReference type="PANTHER" id="PTHR24223:SF464">
    <property type="entry name" value="ABC-TYPE TRANSPORTER CICA"/>
    <property type="match status" value="1"/>
</dbReference>
<protein>
    <submittedName>
        <fullName evidence="12">Putative ABC transporter</fullName>
    </submittedName>
</protein>
<keyword evidence="3 9" id="KW-0812">Transmembrane</keyword>
<evidence type="ECO:0000256" key="8">
    <source>
        <dbReference type="SAM" id="MobiDB-lite"/>
    </source>
</evidence>
<feature type="transmembrane region" description="Helical" evidence="9">
    <location>
        <begin position="922"/>
        <end position="942"/>
    </location>
</feature>
<dbReference type="InterPro" id="IPR003439">
    <property type="entry name" value="ABC_transporter-like_ATP-bd"/>
</dbReference>
<comment type="subcellular location">
    <subcellularLocation>
        <location evidence="1">Membrane</location>
        <topology evidence="1">Multi-pass membrane protein</topology>
    </subcellularLocation>
</comment>
<dbReference type="SUPFAM" id="SSF90123">
    <property type="entry name" value="ABC transporter transmembrane region"/>
    <property type="match status" value="2"/>
</dbReference>
<keyword evidence="7 9" id="KW-0472">Membrane</keyword>
<dbReference type="InterPro" id="IPR003593">
    <property type="entry name" value="AAA+_ATPase"/>
</dbReference>
<evidence type="ECO:0000256" key="9">
    <source>
        <dbReference type="SAM" id="Phobius"/>
    </source>
</evidence>
<dbReference type="FunFam" id="1.20.1560.10:FF:000010">
    <property type="entry name" value="Multidrug resistance-associated ABC transporter"/>
    <property type="match status" value="1"/>
</dbReference>
<keyword evidence="13" id="KW-1185">Reference proteome</keyword>
<gene>
    <name evidence="12" type="ORF">DM02DRAFT_590075</name>
</gene>
<feature type="transmembrane region" description="Helical" evidence="9">
    <location>
        <begin position="1066"/>
        <end position="1086"/>
    </location>
</feature>
<dbReference type="PROSITE" id="PS50893">
    <property type="entry name" value="ABC_TRANSPORTER_2"/>
    <property type="match status" value="2"/>
</dbReference>
<name>A0A2V1DXZ0_9PLEO</name>
<dbReference type="EMBL" id="KZ805347">
    <property type="protein sequence ID" value="PVI02115.1"/>
    <property type="molecule type" value="Genomic_DNA"/>
</dbReference>
<feature type="transmembrane region" description="Helical" evidence="9">
    <location>
        <begin position="280"/>
        <end position="301"/>
    </location>
</feature>
<sequence length="1400" mass="154814">MTDPEMASNQWIRQQDQNPSYQRSESPSPPAQAPASPEHRAGFFSTLTFQWLTSLLRMGMRRPLQVNDIWELESDSPRRVPAMKARFLTAIEARRGKPGRYPAVAMALHDTFAREFNIAGVFQVLAGCLQILCPFTIRFLIEYVAEAWDAHHHGGTEPELERGIGLVLGLSAMLLCQSLSHNQAKYRTMMVGAQGRSVLISVIFDKAIRLSGRAKAGGNSEASAAEPPVDLTPGSEEEKQNDKKQSESTAAATAAEDHTGWSNGKIVNLMSTDTARLEQVMASFHLVWVTPVQILLALGLLCINVQYSAVVGFAFLCATMPVLGFATRSLVARRKAVNTITDQRLSLIQEMFAAVRFIKFSAWEKSFLGRISSIRNLEMKGTSSILSIINSFTAGSYVTPILASMLTFATYSAAHPRPKPAAIFSSLALFNALRIPLNTATPLIGFFATAHASLVRIQDFLDAEEVQNSAIHISDSEYSIKVEDASFTWERNNAQPKSSSEGPPEAPEKQVVKEECIEIIEEQKDSSSSQSGSLPQTDFNASDDHVPFGLEHISLTLRRGELVAVIGAVGSGKSSLLAALAGEMRLTSGSVFTGTHRTAYCQQVAWMQNATIRENITFGKDFDPMLYERVIEACALRTDLEALPFGDLTEIGEKGITLSGGQKQRLSIARAIYSGAETVILDDPLSAVDAHVGGHIMNHAICGILGSTTRLLATHQLHVLSQVDRVIWMRDGAIHKIATFPDLLEHDSDFQELMASISMQERGADQEKTPKSVIKEVEDEQSQTVALMQDEERSIKRISWDVWISYLRAGGSVPFVLTILSLIIALQCAMLASSVWLSYWTRENWHISISITMGVYAALAIVQVPLVFAVAIAIAKCGVKASQQMHQSAISRVLGARVAFFDTTPLGRIMNRFSKDVEVMDSSLVISMQMFLLSAAMVLGIYALTVAYYHWFAVILGVLLVLFILIARCYRSPARDIKRLEAILRSIVVSRFSEALGGTTTIRAYKTEKKFCERLDASVDDMDAAYYLTIASLHWLSIRLDVLGSISVLAVGILAVTSKVEIDPSVSGLVLAYMITVMQMIPWIVVQFAEVENNMNATERVHYYGTEIDQEEHKVALREVVRPSWPERGEIQFNQVQMRYRPELPLVVQNLTLQIRPGERIGIVGRTGAGKSTILTALFRLVEYEGKICIDGVDIAKIGLQDLRSKLTIIPQDPILFQGSVRENLDPYNQHSDEELWRALQQAGLVGSREQRQTYPVQLDSAVAADGQNFSLGQRQLLALARALVRGSRIIVCDEATSAVDFETDRQVTETIANLQDRTVLCIAHRLKTIIHYDRVLVMDAGRIAELDTPLNLYDRESGIFRSMCDKSNIRRDEIRGSLTTVKGVEVDDILPVENIDRKA</sequence>
<feature type="transmembrane region" description="Helical" evidence="9">
    <location>
        <begin position="815"/>
        <end position="839"/>
    </location>
</feature>
<dbReference type="Pfam" id="PF00005">
    <property type="entry name" value="ABC_tran"/>
    <property type="match status" value="2"/>
</dbReference>
<dbReference type="SUPFAM" id="SSF52540">
    <property type="entry name" value="P-loop containing nucleoside triphosphate hydrolases"/>
    <property type="match status" value="2"/>
</dbReference>
<evidence type="ECO:0000313" key="13">
    <source>
        <dbReference type="Proteomes" id="UP000244855"/>
    </source>
</evidence>
<keyword evidence="4" id="KW-0547">Nucleotide-binding</keyword>
<evidence type="ECO:0000259" key="11">
    <source>
        <dbReference type="PROSITE" id="PS50929"/>
    </source>
</evidence>
<feature type="transmembrane region" description="Helical" evidence="9">
    <location>
        <begin position="307"/>
        <end position="326"/>
    </location>
</feature>
<evidence type="ECO:0000256" key="1">
    <source>
        <dbReference type="ARBA" id="ARBA00004141"/>
    </source>
</evidence>
<dbReference type="PROSITE" id="PS50929">
    <property type="entry name" value="ABC_TM1F"/>
    <property type="match status" value="2"/>
</dbReference>
<dbReference type="Gene3D" id="3.40.50.300">
    <property type="entry name" value="P-loop containing nucleotide triphosphate hydrolases"/>
    <property type="match status" value="2"/>
</dbReference>
<evidence type="ECO:0000256" key="7">
    <source>
        <dbReference type="ARBA" id="ARBA00023136"/>
    </source>
</evidence>
<keyword evidence="2" id="KW-0813">Transport</keyword>
<dbReference type="PROSITE" id="PS00211">
    <property type="entry name" value="ABC_TRANSPORTER_1"/>
    <property type="match status" value="2"/>
</dbReference>
<organism evidence="12 13">
    <name type="scientific">Periconia macrospinosa</name>
    <dbReference type="NCBI Taxonomy" id="97972"/>
    <lineage>
        <taxon>Eukaryota</taxon>
        <taxon>Fungi</taxon>
        <taxon>Dikarya</taxon>
        <taxon>Ascomycota</taxon>
        <taxon>Pezizomycotina</taxon>
        <taxon>Dothideomycetes</taxon>
        <taxon>Pleosporomycetidae</taxon>
        <taxon>Pleosporales</taxon>
        <taxon>Massarineae</taxon>
        <taxon>Periconiaceae</taxon>
        <taxon>Periconia</taxon>
    </lineage>
</organism>
<dbReference type="GO" id="GO:0016887">
    <property type="term" value="F:ATP hydrolysis activity"/>
    <property type="evidence" value="ECO:0007669"/>
    <property type="project" value="InterPro"/>
</dbReference>
<dbReference type="GO" id="GO:0005524">
    <property type="term" value="F:ATP binding"/>
    <property type="evidence" value="ECO:0007669"/>
    <property type="project" value="UniProtKB-KW"/>
</dbReference>
<reference evidence="12 13" key="1">
    <citation type="journal article" date="2018" name="Sci. Rep.">
        <title>Comparative genomics provides insights into the lifestyle and reveals functional heterogeneity of dark septate endophytic fungi.</title>
        <authorList>
            <person name="Knapp D.G."/>
            <person name="Nemeth J.B."/>
            <person name="Barry K."/>
            <person name="Hainaut M."/>
            <person name="Henrissat B."/>
            <person name="Johnson J."/>
            <person name="Kuo A."/>
            <person name="Lim J.H.P."/>
            <person name="Lipzen A."/>
            <person name="Nolan M."/>
            <person name="Ohm R.A."/>
            <person name="Tamas L."/>
            <person name="Grigoriev I.V."/>
            <person name="Spatafora J.W."/>
            <person name="Nagy L.G."/>
            <person name="Kovacs G.M."/>
        </authorList>
    </citation>
    <scope>NUCLEOTIDE SEQUENCE [LARGE SCALE GENOMIC DNA]</scope>
    <source>
        <strain evidence="12 13">DSE2036</strain>
    </source>
</reference>
<accession>A0A2V1DXZ0</accession>
<dbReference type="FunFam" id="3.40.50.300:FF:000997">
    <property type="entry name" value="Multidrug resistance-associated protein 1"/>
    <property type="match status" value="1"/>
</dbReference>
<feature type="domain" description="ABC transporter" evidence="10">
    <location>
        <begin position="534"/>
        <end position="756"/>
    </location>
</feature>
<dbReference type="CDD" id="cd18597">
    <property type="entry name" value="ABC_6TM_YOR1_D1_like"/>
    <property type="match status" value="1"/>
</dbReference>
<feature type="domain" description="ABC transmembrane type-1" evidence="11">
    <location>
        <begin position="118"/>
        <end position="449"/>
    </location>
</feature>
<feature type="transmembrane region" description="Helical" evidence="9">
    <location>
        <begin position="1042"/>
        <end position="1060"/>
    </location>
</feature>
<dbReference type="CDD" id="cd03244">
    <property type="entry name" value="ABCC_MRP_domain2"/>
    <property type="match status" value="1"/>
</dbReference>